<evidence type="ECO:0000256" key="2">
    <source>
        <dbReference type="ARBA" id="ARBA00010742"/>
    </source>
</evidence>
<feature type="domain" description="Solute-binding protein family 3/N-terminal" evidence="6">
    <location>
        <begin position="28"/>
        <end position="251"/>
    </location>
</feature>
<evidence type="ECO:0000313" key="8">
    <source>
        <dbReference type="Proteomes" id="UP000245712"/>
    </source>
</evidence>
<dbReference type="InterPro" id="IPR001638">
    <property type="entry name" value="Solute-binding_3/MltF_N"/>
</dbReference>
<evidence type="ECO:0000313" key="7">
    <source>
        <dbReference type="EMBL" id="PVX85549.1"/>
    </source>
</evidence>
<evidence type="ECO:0000256" key="4">
    <source>
        <dbReference type="ARBA" id="ARBA00022729"/>
    </source>
</evidence>
<dbReference type="Pfam" id="PF09084">
    <property type="entry name" value="NMT1"/>
    <property type="match status" value="1"/>
</dbReference>
<dbReference type="InterPro" id="IPR015168">
    <property type="entry name" value="SsuA/THI5"/>
</dbReference>
<accession>A0ABX5KTF4</accession>
<feature type="signal peptide" evidence="5">
    <location>
        <begin position="1"/>
        <end position="25"/>
    </location>
</feature>
<name>A0ABX5KTF4_9BURK</name>
<dbReference type="RefSeq" id="WP_112174944.1">
    <property type="nucleotide sequence ID" value="NZ_QEOB01000003.1"/>
</dbReference>
<feature type="chain" id="PRO_5046679780" evidence="5">
    <location>
        <begin position="26"/>
        <end position="319"/>
    </location>
</feature>
<comment type="similarity">
    <text evidence="2">Belongs to the bacterial solute-binding protein SsuA/TauA family.</text>
</comment>
<dbReference type="SMART" id="SM00062">
    <property type="entry name" value="PBPb"/>
    <property type="match status" value="1"/>
</dbReference>
<sequence length="319" mass="34109">MKRYFNLAAATVAVLLGIGAHAAHAADTLKLGFMPFVPYSASLVAKQNGWVEEELKKEGLGDVSVKWVQFAGGPPVNEAMASHNIDIAALGDTPALVGRASGIDDRMIGLSYKGGAAQALVVRSDSPIKSIDELKGKKVATLRGGNVHELLVLILQSAGLKLSDVEFVNLGLDDMGTALLKGDIDAALVWDPVFVRLDTTHQIRVLRTGAGLKSNLNPIIASADVLKQHPKYVTAYLRAIQRGADELRQHPQAAATQLAPVFGLTPQQTLVAFSRSEFVPPVDASARAELKRSVTFLQDNRLTRNAVDVDTFIDIPAAH</sequence>
<dbReference type="SUPFAM" id="SSF53850">
    <property type="entry name" value="Periplasmic binding protein-like II"/>
    <property type="match status" value="1"/>
</dbReference>
<dbReference type="Proteomes" id="UP000245712">
    <property type="component" value="Unassembled WGS sequence"/>
</dbReference>
<evidence type="ECO:0000256" key="3">
    <source>
        <dbReference type="ARBA" id="ARBA00022448"/>
    </source>
</evidence>
<gene>
    <name evidence="7" type="ORF">C7402_103126</name>
</gene>
<dbReference type="Gene3D" id="3.40.190.10">
    <property type="entry name" value="Periplasmic binding protein-like II"/>
    <property type="match status" value="2"/>
</dbReference>
<keyword evidence="4 5" id="KW-0732">Signal</keyword>
<dbReference type="NCBIfam" id="TIGR01728">
    <property type="entry name" value="SsuA_fam"/>
    <property type="match status" value="1"/>
</dbReference>
<dbReference type="EMBL" id="QEOB01000003">
    <property type="protein sequence ID" value="PVX85549.1"/>
    <property type="molecule type" value="Genomic_DNA"/>
</dbReference>
<evidence type="ECO:0000256" key="5">
    <source>
        <dbReference type="SAM" id="SignalP"/>
    </source>
</evidence>
<comment type="caution">
    <text evidence="7">The sequence shown here is derived from an EMBL/GenBank/DDBJ whole genome shotgun (WGS) entry which is preliminary data.</text>
</comment>
<evidence type="ECO:0000256" key="1">
    <source>
        <dbReference type="ARBA" id="ARBA00004418"/>
    </source>
</evidence>
<organism evidence="7 8">
    <name type="scientific">Paraburkholderia unamae</name>
    <dbReference type="NCBI Taxonomy" id="219649"/>
    <lineage>
        <taxon>Bacteria</taxon>
        <taxon>Pseudomonadati</taxon>
        <taxon>Pseudomonadota</taxon>
        <taxon>Betaproteobacteria</taxon>
        <taxon>Burkholderiales</taxon>
        <taxon>Burkholderiaceae</taxon>
        <taxon>Paraburkholderia</taxon>
    </lineage>
</organism>
<dbReference type="PANTHER" id="PTHR30024">
    <property type="entry name" value="ALIPHATIC SULFONATES-BINDING PROTEIN-RELATED"/>
    <property type="match status" value="1"/>
</dbReference>
<dbReference type="InterPro" id="IPR010067">
    <property type="entry name" value="ABC_SsuA_sub-bd"/>
</dbReference>
<protein>
    <submittedName>
        <fullName evidence="7">Sulfonate transport system substrate-binding protein</fullName>
    </submittedName>
</protein>
<dbReference type="PANTHER" id="PTHR30024:SF42">
    <property type="entry name" value="ALIPHATIC SULFONATES-BINDING PROTEIN-RELATED"/>
    <property type="match status" value="1"/>
</dbReference>
<keyword evidence="3" id="KW-0813">Transport</keyword>
<comment type="subcellular location">
    <subcellularLocation>
        <location evidence="1">Periplasm</location>
    </subcellularLocation>
</comment>
<evidence type="ECO:0000259" key="6">
    <source>
        <dbReference type="SMART" id="SM00062"/>
    </source>
</evidence>
<proteinExistence type="inferred from homology"/>
<keyword evidence="8" id="KW-1185">Reference proteome</keyword>
<reference evidence="7 8" key="1">
    <citation type="submission" date="2018-05" db="EMBL/GenBank/DDBJ databases">
        <title>Genomic Encyclopedia of Type Strains, Phase IV (KMG-V): Genome sequencing to study the core and pangenomes of soil and plant-associated prokaryotes.</title>
        <authorList>
            <person name="Whitman W."/>
        </authorList>
    </citation>
    <scope>NUCLEOTIDE SEQUENCE [LARGE SCALE GENOMIC DNA]</scope>
    <source>
        <strain evidence="7 8">SCZa-39</strain>
    </source>
</reference>